<proteinExistence type="inferred from homology"/>
<dbReference type="InterPro" id="IPR037198">
    <property type="entry name" value="MutL_C_sf"/>
</dbReference>
<dbReference type="CDD" id="cd00782">
    <property type="entry name" value="MutL_Trans"/>
    <property type="match status" value="1"/>
</dbReference>
<feature type="domain" description="MutL C-terminal dimerisation" evidence="5">
    <location>
        <begin position="417"/>
        <end position="559"/>
    </location>
</feature>
<dbReference type="Gene3D" id="3.30.1540.20">
    <property type="entry name" value="MutL, C-terminal domain, dimerisation subdomain"/>
    <property type="match status" value="1"/>
</dbReference>
<evidence type="ECO:0000259" key="5">
    <source>
        <dbReference type="SMART" id="SM00853"/>
    </source>
</evidence>
<dbReference type="PANTHER" id="PTHR10073">
    <property type="entry name" value="DNA MISMATCH REPAIR PROTEIN MLH, PMS, MUTL"/>
    <property type="match status" value="1"/>
</dbReference>
<evidence type="ECO:0000313" key="7">
    <source>
        <dbReference type="EMBL" id="MBD1372940.1"/>
    </source>
</evidence>
<dbReference type="GO" id="GO:0030983">
    <property type="term" value="F:mismatched DNA binding"/>
    <property type="evidence" value="ECO:0007669"/>
    <property type="project" value="InterPro"/>
</dbReference>
<dbReference type="AlphaFoldDB" id="A0A926NBV7"/>
<keyword evidence="7" id="KW-0255">Endonuclease</keyword>
<evidence type="ECO:0000256" key="4">
    <source>
        <dbReference type="HAMAP-Rule" id="MF_00149"/>
    </source>
</evidence>
<accession>A0A926NBV7</accession>
<protein>
    <recommendedName>
        <fullName evidence="4">DNA mismatch repair protein MutL</fullName>
    </recommendedName>
</protein>
<evidence type="ECO:0000256" key="1">
    <source>
        <dbReference type="ARBA" id="ARBA00006082"/>
    </source>
</evidence>
<dbReference type="InterPro" id="IPR042121">
    <property type="entry name" value="MutL_C_regsub"/>
</dbReference>
<keyword evidence="2 4" id="KW-0227">DNA damage</keyword>
<dbReference type="SUPFAM" id="SSF54211">
    <property type="entry name" value="Ribosomal protein S5 domain 2-like"/>
    <property type="match status" value="1"/>
</dbReference>
<dbReference type="InterPro" id="IPR038973">
    <property type="entry name" value="MutL/Mlh/Pms-like"/>
</dbReference>
<name>A0A926NBV7_9BACL</name>
<dbReference type="InterPro" id="IPR036890">
    <property type="entry name" value="HATPase_C_sf"/>
</dbReference>
<keyword evidence="7" id="KW-0540">Nuclease</keyword>
<dbReference type="GO" id="GO:0016887">
    <property type="term" value="F:ATP hydrolysis activity"/>
    <property type="evidence" value="ECO:0007669"/>
    <property type="project" value="InterPro"/>
</dbReference>
<dbReference type="Proteomes" id="UP000661691">
    <property type="component" value="Unassembled WGS sequence"/>
</dbReference>
<feature type="domain" description="DNA mismatch repair protein S5" evidence="6">
    <location>
        <begin position="209"/>
        <end position="327"/>
    </location>
</feature>
<dbReference type="HAMAP" id="MF_00149">
    <property type="entry name" value="DNA_mis_repair"/>
    <property type="match status" value="1"/>
</dbReference>
<dbReference type="SUPFAM" id="SSF118116">
    <property type="entry name" value="DNA mismatch repair protein MutL"/>
    <property type="match status" value="1"/>
</dbReference>
<sequence>MGKIQVLSDHLANQIAAGEVVERPASIVKELMENAIDADADRIQIYLEEGGISLIRVIDNGLGMDQEDAKLAFGRHATSKIKHERDLSTIRTLGFRGEALPSIASVSKVRLTTASDPEQAACTVSIAGAGAMKTELTSRPLGTEVEVKDLFFNTPARLKYLKTINTEVGHVADCVGRLALAHPKISFSLSHNGKELFRSAGDGKSLHVLHALYGKQVTHHMVDFADEDLDFKIWGYMSKPEVTRASRNYISLIVNGRYVRSIPITQAILRAYATLLPVGRFPLGVVYVNMDAKLLDVNVHPAKLEVRLSKEKELCLQIENLLKATFSKQTFIPKLQLEKKERPEIKPVQSSFDWNKEREQVRERPRPVYQSSFTQLSKPVAEPMPPISEEIKEEKLEMGEMEEESKSPVNRLPQLLPIGQIHGTYVVAQAEDGFYLFDQHAAHERIYYEKFVRKMKEKNHGQQALLVPLTVECTATEALCLQTYVTDLQEWGLDIEPFGGTTFLIRSYPNWFPEQDVEGLIFEIVTWLQKQGKIDTALLRDESAKMMSCKAAIKANRHLRKDEMEKLIEQLHHCENPFTCPHGRPIFIHFSTYELEKMFKRVM</sequence>
<dbReference type="NCBIfam" id="TIGR00585">
    <property type="entry name" value="mutl"/>
    <property type="match status" value="1"/>
</dbReference>
<dbReference type="Pfam" id="PF13589">
    <property type="entry name" value="HATPase_c_3"/>
    <property type="match status" value="1"/>
</dbReference>
<dbReference type="InterPro" id="IPR013507">
    <property type="entry name" value="DNA_mismatch_S5_2-like"/>
</dbReference>
<dbReference type="InterPro" id="IPR020568">
    <property type="entry name" value="Ribosomal_Su5_D2-typ_SF"/>
</dbReference>
<dbReference type="Gene3D" id="3.30.1370.100">
    <property type="entry name" value="MutL, C-terminal domain, regulatory subdomain"/>
    <property type="match status" value="1"/>
</dbReference>
<dbReference type="InterPro" id="IPR014790">
    <property type="entry name" value="MutL_C"/>
</dbReference>
<comment type="function">
    <text evidence="4">This protein is involved in the repair of mismatches in DNA. It is required for dam-dependent methyl-directed DNA mismatch repair. May act as a 'molecular matchmaker', a protein that promotes the formation of a stable complex between two or more DNA-binding proteins in an ATP-dependent manner without itself being part of a final effector complex.</text>
</comment>
<dbReference type="SMART" id="SM00853">
    <property type="entry name" value="MutL_C"/>
    <property type="match status" value="1"/>
</dbReference>
<dbReference type="FunFam" id="3.30.565.10:FF:000003">
    <property type="entry name" value="DNA mismatch repair endonuclease MutL"/>
    <property type="match status" value="1"/>
</dbReference>
<dbReference type="CDD" id="cd16926">
    <property type="entry name" value="HATPase_MutL-MLH-PMS-like"/>
    <property type="match status" value="1"/>
</dbReference>
<dbReference type="InterPro" id="IPR014721">
    <property type="entry name" value="Ribsml_uS5_D2-typ_fold_subgr"/>
</dbReference>
<comment type="similarity">
    <text evidence="1 4">Belongs to the DNA mismatch repair MutL/HexB family.</text>
</comment>
<dbReference type="InterPro" id="IPR014762">
    <property type="entry name" value="DNA_mismatch_repair_CS"/>
</dbReference>
<evidence type="ECO:0000259" key="6">
    <source>
        <dbReference type="SMART" id="SM01340"/>
    </source>
</evidence>
<dbReference type="GO" id="GO:0005524">
    <property type="term" value="F:ATP binding"/>
    <property type="evidence" value="ECO:0007669"/>
    <property type="project" value="InterPro"/>
</dbReference>
<dbReference type="InterPro" id="IPR020667">
    <property type="entry name" value="DNA_mismatch_repair_MutL"/>
</dbReference>
<dbReference type="RefSeq" id="WP_191142237.1">
    <property type="nucleotide sequence ID" value="NZ_JACXAH010000015.1"/>
</dbReference>
<evidence type="ECO:0000313" key="8">
    <source>
        <dbReference type="Proteomes" id="UP000661691"/>
    </source>
</evidence>
<dbReference type="GO" id="GO:0004519">
    <property type="term" value="F:endonuclease activity"/>
    <property type="evidence" value="ECO:0007669"/>
    <property type="project" value="UniProtKB-KW"/>
</dbReference>
<dbReference type="Pfam" id="PF08676">
    <property type="entry name" value="MutL_C"/>
    <property type="match status" value="1"/>
</dbReference>
<dbReference type="EMBL" id="JACXAH010000015">
    <property type="protein sequence ID" value="MBD1372940.1"/>
    <property type="molecule type" value="Genomic_DNA"/>
</dbReference>
<dbReference type="Gene3D" id="3.30.230.10">
    <property type="match status" value="1"/>
</dbReference>
<dbReference type="Gene3D" id="3.30.565.10">
    <property type="entry name" value="Histidine kinase-like ATPase, C-terminal domain"/>
    <property type="match status" value="1"/>
</dbReference>
<dbReference type="InterPro" id="IPR042120">
    <property type="entry name" value="MutL_C_dimsub"/>
</dbReference>
<keyword evidence="7" id="KW-0378">Hydrolase</keyword>
<dbReference type="GO" id="GO:0006298">
    <property type="term" value="P:mismatch repair"/>
    <property type="evidence" value="ECO:0007669"/>
    <property type="project" value="UniProtKB-UniRule"/>
</dbReference>
<keyword evidence="8" id="KW-1185">Reference proteome</keyword>
<dbReference type="SUPFAM" id="SSF55874">
    <property type="entry name" value="ATPase domain of HSP90 chaperone/DNA topoisomerase II/histidine kinase"/>
    <property type="match status" value="1"/>
</dbReference>
<reference evidence="7" key="1">
    <citation type="submission" date="2020-09" db="EMBL/GenBank/DDBJ databases">
        <title>A novel bacterium of genus Hazenella, isolated from South China Sea.</title>
        <authorList>
            <person name="Huang H."/>
            <person name="Mo K."/>
            <person name="Hu Y."/>
        </authorList>
    </citation>
    <scope>NUCLEOTIDE SEQUENCE</scope>
    <source>
        <strain evidence="7">IB182357</strain>
    </source>
</reference>
<dbReference type="PROSITE" id="PS00058">
    <property type="entry name" value="DNA_MISMATCH_REPAIR_1"/>
    <property type="match status" value="1"/>
</dbReference>
<dbReference type="PANTHER" id="PTHR10073:SF12">
    <property type="entry name" value="DNA MISMATCH REPAIR PROTEIN MLH1"/>
    <property type="match status" value="1"/>
</dbReference>
<dbReference type="GO" id="GO:0140664">
    <property type="term" value="F:ATP-dependent DNA damage sensor activity"/>
    <property type="evidence" value="ECO:0007669"/>
    <property type="project" value="InterPro"/>
</dbReference>
<organism evidence="7 8">
    <name type="scientific">Polycladospora coralii</name>
    <dbReference type="NCBI Taxonomy" id="2771432"/>
    <lineage>
        <taxon>Bacteria</taxon>
        <taxon>Bacillati</taxon>
        <taxon>Bacillota</taxon>
        <taxon>Bacilli</taxon>
        <taxon>Bacillales</taxon>
        <taxon>Thermoactinomycetaceae</taxon>
        <taxon>Polycladospora</taxon>
    </lineage>
</organism>
<comment type="caution">
    <text evidence="7">The sequence shown here is derived from an EMBL/GenBank/DDBJ whole genome shotgun (WGS) entry which is preliminary data.</text>
</comment>
<evidence type="ECO:0000256" key="2">
    <source>
        <dbReference type="ARBA" id="ARBA00022763"/>
    </source>
</evidence>
<dbReference type="InterPro" id="IPR002099">
    <property type="entry name" value="MutL/Mlh/PMS"/>
</dbReference>
<dbReference type="SMART" id="SM01340">
    <property type="entry name" value="DNA_mis_repair"/>
    <property type="match status" value="1"/>
</dbReference>
<evidence type="ECO:0000256" key="3">
    <source>
        <dbReference type="ARBA" id="ARBA00023204"/>
    </source>
</evidence>
<dbReference type="Pfam" id="PF01119">
    <property type="entry name" value="DNA_mis_repair"/>
    <property type="match status" value="1"/>
</dbReference>
<gene>
    <name evidence="4 7" type="primary">mutL</name>
    <name evidence="7" type="ORF">IC620_11285</name>
</gene>
<dbReference type="GO" id="GO:0032300">
    <property type="term" value="C:mismatch repair complex"/>
    <property type="evidence" value="ECO:0007669"/>
    <property type="project" value="InterPro"/>
</dbReference>
<keyword evidence="3 4" id="KW-0234">DNA repair</keyword>